<evidence type="ECO:0000313" key="4">
    <source>
        <dbReference type="Proteomes" id="UP000061660"/>
    </source>
</evidence>
<dbReference type="PANTHER" id="PTHR42742">
    <property type="entry name" value="TRANSCRIPTIONAL REPRESSOR MPRA"/>
    <property type="match status" value="1"/>
</dbReference>
<gene>
    <name evidence="3" type="ORF">IJ22_36710</name>
</gene>
<evidence type="ECO:0000313" key="3">
    <source>
        <dbReference type="EMBL" id="ALS24009.1"/>
    </source>
</evidence>
<keyword evidence="1" id="KW-0479">Metal-binding</keyword>
<dbReference type="Gene3D" id="2.60.120.10">
    <property type="entry name" value="Jelly Rolls"/>
    <property type="match status" value="2"/>
</dbReference>
<organism evidence="3 4">
    <name type="scientific">Paenibacillus naphthalenovorans</name>
    <dbReference type="NCBI Taxonomy" id="162209"/>
    <lineage>
        <taxon>Bacteria</taxon>
        <taxon>Bacillati</taxon>
        <taxon>Bacillota</taxon>
        <taxon>Bacilli</taxon>
        <taxon>Bacillales</taxon>
        <taxon>Paenibacillaceae</taxon>
        <taxon>Paenibacillus</taxon>
    </lineage>
</organism>
<dbReference type="InterPro" id="IPR011051">
    <property type="entry name" value="RmlC_Cupin_sf"/>
</dbReference>
<dbReference type="InterPro" id="IPR051804">
    <property type="entry name" value="Carb_Metab_Reg_Kinase/Isom"/>
</dbReference>
<dbReference type="Pfam" id="PF20511">
    <property type="entry name" value="PMI_typeI_cat"/>
    <property type="match status" value="1"/>
</dbReference>
<dbReference type="AlphaFoldDB" id="A0A0U2UCL5"/>
<dbReference type="PANTHER" id="PTHR42742:SF3">
    <property type="entry name" value="FRUCTOKINASE"/>
    <property type="match status" value="1"/>
</dbReference>
<dbReference type="GO" id="GO:0008270">
    <property type="term" value="F:zinc ion binding"/>
    <property type="evidence" value="ECO:0007669"/>
    <property type="project" value="InterPro"/>
</dbReference>
<reference evidence="4" key="1">
    <citation type="submission" date="2015-12" db="EMBL/GenBank/DDBJ databases">
        <title>Complete genome sequences of two moderately thermophilic Paenibacillus species.</title>
        <authorList>
            <person name="Butler R.III."/>
            <person name="Wang J."/>
            <person name="Stark B.C."/>
            <person name="Pombert J.-F."/>
        </authorList>
    </citation>
    <scope>NUCLEOTIDE SEQUENCE [LARGE SCALE GENOMIC DNA]</scope>
    <source>
        <strain evidence="4">32O-Y</strain>
    </source>
</reference>
<dbReference type="InterPro" id="IPR046457">
    <property type="entry name" value="PMI_typeI_cat"/>
</dbReference>
<dbReference type="Proteomes" id="UP000061660">
    <property type="component" value="Chromosome"/>
</dbReference>
<name>A0A0U2UCL5_9BACL</name>
<dbReference type="GO" id="GO:0004476">
    <property type="term" value="F:mannose-6-phosphate isomerase activity"/>
    <property type="evidence" value="ECO:0007669"/>
    <property type="project" value="InterPro"/>
</dbReference>
<keyword evidence="4" id="KW-1185">Reference proteome</keyword>
<dbReference type="SUPFAM" id="SSF51182">
    <property type="entry name" value="RmlC-like cupins"/>
    <property type="match status" value="1"/>
</dbReference>
<dbReference type="InterPro" id="IPR014710">
    <property type="entry name" value="RmlC-like_jellyroll"/>
</dbReference>
<dbReference type="KEGG" id="pnp:IJ22_36710"/>
<dbReference type="RefSeq" id="WP_062409794.1">
    <property type="nucleotide sequence ID" value="NZ_CP013652.1"/>
</dbReference>
<evidence type="ECO:0000256" key="1">
    <source>
        <dbReference type="ARBA" id="ARBA00022723"/>
    </source>
</evidence>
<proteinExistence type="predicted"/>
<dbReference type="PATRIC" id="fig|162209.4.peg.3909"/>
<keyword evidence="2" id="KW-0862">Zinc</keyword>
<accession>A0A0U2UCL5</accession>
<dbReference type="CDD" id="cd07010">
    <property type="entry name" value="cupin_PMI_type_I_N_bac"/>
    <property type="match status" value="1"/>
</dbReference>
<dbReference type="OrthoDB" id="9808275at2"/>
<evidence type="ECO:0000256" key="2">
    <source>
        <dbReference type="ARBA" id="ARBA00022833"/>
    </source>
</evidence>
<protein>
    <submittedName>
        <fullName evidence="3">RmlC-like protein</fullName>
    </submittedName>
</protein>
<dbReference type="EMBL" id="CP013652">
    <property type="protein sequence ID" value="ALS24009.1"/>
    <property type="molecule type" value="Genomic_DNA"/>
</dbReference>
<reference evidence="3 4" key="2">
    <citation type="journal article" date="2016" name="Genome Announc.">
        <title>Complete Genome Sequences of Two Interactive Moderate Thermophiles, Paenibacillus napthalenovorans 32O-Y and Paenibacillus sp. 32O-W.</title>
        <authorList>
            <person name="Butler R.R.III."/>
            <person name="Wang J."/>
            <person name="Stark B.C."/>
            <person name="Pombert J.F."/>
        </authorList>
    </citation>
    <scope>NUCLEOTIDE SEQUENCE [LARGE SCALE GENOMIC DNA]</scope>
    <source>
        <strain evidence="3 4">32O-Y</strain>
    </source>
</reference>
<dbReference type="STRING" id="162209.IJ22_36710"/>
<sequence>MAANQIELKPFKLSRNRVWRTYAGGECLERWQGGSHPSDSSFPEEWVASTVIASNAGREEVVEGLSEIVLENGKSITLKDLIRSNPEDILGRRHTAKYGSETAVLVKVLDAGERLTIQVHPDREFAQSAFQSVFGKTEAWYILGGRTIGGEDPYVLLGFKPGMTQAKWKQLFEDQDIPGMIGALHKIPVQPGDVFLVEGGVPHAIGSGCFLIEIQEPTDYTLRVERTTPRGHSLPDFACHQGLGFERMLECFHYEAYDEQETLSRWKKEPALVRQLAGGSEYALIDQSSTDRFRMHLLEILDELQVEGNGTFSIAIVISGTGTIVCRGQAQDVSQADEIFFPAVLEQVNWINTGKEPMKVILCYPPE</sequence>